<dbReference type="PANTHER" id="PTHR32494">
    <property type="entry name" value="ALLANTOATE DEIMINASE-RELATED"/>
    <property type="match status" value="1"/>
</dbReference>
<evidence type="ECO:0000313" key="9">
    <source>
        <dbReference type="Proteomes" id="UP001523262"/>
    </source>
</evidence>
<dbReference type="Proteomes" id="UP001523262">
    <property type="component" value="Unassembled WGS sequence"/>
</dbReference>
<dbReference type="SUPFAM" id="SSF55031">
    <property type="entry name" value="Bacterial exopeptidase dimerisation domain"/>
    <property type="match status" value="1"/>
</dbReference>
<dbReference type="InterPro" id="IPR010158">
    <property type="entry name" value="Amidase_Cbmase"/>
</dbReference>
<organism evidence="8 9">
    <name type="scientific">Neobacillus pocheonensis</name>
    <dbReference type="NCBI Taxonomy" id="363869"/>
    <lineage>
        <taxon>Bacteria</taxon>
        <taxon>Bacillati</taxon>
        <taxon>Bacillota</taxon>
        <taxon>Bacilli</taxon>
        <taxon>Bacillales</taxon>
        <taxon>Bacillaceae</taxon>
        <taxon>Neobacillus</taxon>
    </lineage>
</organism>
<evidence type="ECO:0000256" key="5">
    <source>
        <dbReference type="ARBA" id="ARBA00022801"/>
    </source>
</evidence>
<protein>
    <submittedName>
        <fullName evidence="8">Zn-dependent hydrolase</fullName>
    </submittedName>
</protein>
<dbReference type="Gene3D" id="3.40.630.10">
    <property type="entry name" value="Zn peptidases"/>
    <property type="match status" value="1"/>
</dbReference>
<dbReference type="PANTHER" id="PTHR32494:SF19">
    <property type="entry name" value="ALLANTOATE DEIMINASE-RELATED"/>
    <property type="match status" value="1"/>
</dbReference>
<name>A0ABT0WAC6_9BACI</name>
<evidence type="ECO:0000259" key="7">
    <source>
        <dbReference type="Pfam" id="PF07687"/>
    </source>
</evidence>
<dbReference type="PROSITE" id="PS00758">
    <property type="entry name" value="ARGE_DAPE_CPG2_1"/>
    <property type="match status" value="1"/>
</dbReference>
<keyword evidence="9" id="KW-1185">Reference proteome</keyword>
<keyword evidence="6" id="KW-0464">Manganese</keyword>
<dbReference type="GO" id="GO:0016787">
    <property type="term" value="F:hydrolase activity"/>
    <property type="evidence" value="ECO:0007669"/>
    <property type="project" value="UniProtKB-KW"/>
</dbReference>
<feature type="domain" description="Peptidase M20 dimerisation" evidence="7">
    <location>
        <begin position="213"/>
        <end position="309"/>
    </location>
</feature>
<evidence type="ECO:0000256" key="2">
    <source>
        <dbReference type="ARBA" id="ARBA00006153"/>
    </source>
</evidence>
<evidence type="ECO:0000256" key="4">
    <source>
        <dbReference type="ARBA" id="ARBA00022723"/>
    </source>
</evidence>
<keyword evidence="5 8" id="KW-0378">Hydrolase</keyword>
<comment type="similarity">
    <text evidence="2">Belongs to the peptidase M20 family.</text>
</comment>
<keyword evidence="4" id="KW-0479">Metal-binding</keyword>
<dbReference type="EMBL" id="JAMQCR010000001">
    <property type="protein sequence ID" value="MCM2533045.1"/>
    <property type="molecule type" value="Genomic_DNA"/>
</dbReference>
<dbReference type="InterPro" id="IPR002933">
    <property type="entry name" value="Peptidase_M20"/>
</dbReference>
<gene>
    <name evidence="8" type="ORF">NDK43_12405</name>
</gene>
<dbReference type="InterPro" id="IPR036264">
    <property type="entry name" value="Bact_exopeptidase_dim_dom"/>
</dbReference>
<proteinExistence type="inferred from homology"/>
<evidence type="ECO:0000256" key="1">
    <source>
        <dbReference type="ARBA" id="ARBA00001936"/>
    </source>
</evidence>
<accession>A0ABT0WAC6</accession>
<comment type="subunit">
    <text evidence="3">Homodimer.</text>
</comment>
<dbReference type="InterPro" id="IPR011650">
    <property type="entry name" value="Peptidase_M20_dimer"/>
</dbReference>
<dbReference type="Gene3D" id="3.30.70.360">
    <property type="match status" value="1"/>
</dbReference>
<dbReference type="InterPro" id="IPR001261">
    <property type="entry name" value="ArgE/DapE_CS"/>
</dbReference>
<dbReference type="Pfam" id="PF07687">
    <property type="entry name" value="M20_dimer"/>
    <property type="match status" value="1"/>
</dbReference>
<dbReference type="CDD" id="cd03884">
    <property type="entry name" value="M20_bAS"/>
    <property type="match status" value="1"/>
</dbReference>
<sequence>MADHKWQINGQRISKRIEDLKLCSEPSKGVTRLSFTKEFQSGQKLIEKWMNEAGMTIRIDNLNNIIGRYEGLRTDAPVILIGSHLDTVIDGGKYDGMLGVISGIEIVNVLFENNTRLENSIEVIGFCDEEGVRFHSTFLGSKAIAGTLSEETLAVKDETGISLSAALIQLGLEPHNYQSAGMDAKKLLGYVELHIEQGPVLETEGLPCGVVTGIAGASRFSFKITGFAGHAGTVPIPLRKDALAGAAELIVEIERLAKENAPIVATVGKLQVNPGASNVIPGEVVGTLDIRDTDVQRKNDVIDAIFQAAIAICEKRGLTFQVEKIMETVPTYCDNGITSAIESAILSNGIKPVSLVSGARP</sequence>
<evidence type="ECO:0000256" key="3">
    <source>
        <dbReference type="ARBA" id="ARBA00011738"/>
    </source>
</evidence>
<comment type="cofactor">
    <cofactor evidence="1">
        <name>Mn(2+)</name>
        <dbReference type="ChEBI" id="CHEBI:29035"/>
    </cofactor>
</comment>
<comment type="caution">
    <text evidence="8">The sequence shown here is derived from an EMBL/GenBank/DDBJ whole genome shotgun (WGS) entry which is preliminary data.</text>
</comment>
<evidence type="ECO:0000256" key="6">
    <source>
        <dbReference type="ARBA" id="ARBA00023211"/>
    </source>
</evidence>
<reference evidence="8 9" key="1">
    <citation type="submission" date="2022-06" db="EMBL/GenBank/DDBJ databases">
        <authorList>
            <person name="Jeon C.O."/>
        </authorList>
    </citation>
    <scope>NUCLEOTIDE SEQUENCE [LARGE SCALE GENOMIC DNA]</scope>
    <source>
        <strain evidence="8 9">KCTC 13943</strain>
    </source>
</reference>
<dbReference type="Pfam" id="PF01546">
    <property type="entry name" value="Peptidase_M20"/>
    <property type="match status" value="1"/>
</dbReference>
<dbReference type="SUPFAM" id="SSF53187">
    <property type="entry name" value="Zn-dependent exopeptidases"/>
    <property type="match status" value="1"/>
</dbReference>
<dbReference type="NCBIfam" id="TIGR01879">
    <property type="entry name" value="hydantase"/>
    <property type="match status" value="1"/>
</dbReference>
<evidence type="ECO:0000313" key="8">
    <source>
        <dbReference type="EMBL" id="MCM2533045.1"/>
    </source>
</evidence>